<feature type="compositionally biased region" description="Low complexity" evidence="1">
    <location>
        <begin position="336"/>
        <end position="349"/>
    </location>
</feature>
<evidence type="ECO:0000256" key="1">
    <source>
        <dbReference type="SAM" id="MobiDB-lite"/>
    </source>
</evidence>
<reference evidence="2 3" key="1">
    <citation type="submission" date="2015-07" db="EMBL/GenBank/DDBJ databases">
        <title>High-quality genome of monoxenous trypanosomatid Leptomonas pyrrhocoris.</title>
        <authorList>
            <person name="Flegontov P."/>
            <person name="Butenko A."/>
            <person name="Firsov S."/>
            <person name="Vlcek C."/>
            <person name="Logacheva M.D."/>
            <person name="Field M."/>
            <person name="Filatov D."/>
            <person name="Flegontova O."/>
            <person name="Gerasimov E."/>
            <person name="Jackson A.P."/>
            <person name="Kelly S."/>
            <person name="Opperdoes F."/>
            <person name="O'Reilly A."/>
            <person name="Votypka J."/>
            <person name="Yurchenko V."/>
            <person name="Lukes J."/>
        </authorList>
    </citation>
    <scope>NUCLEOTIDE SEQUENCE [LARGE SCALE GENOMIC DNA]</scope>
    <source>
        <strain evidence="2">H10</strain>
    </source>
</reference>
<comment type="caution">
    <text evidence="2">The sequence shown here is derived from an EMBL/GenBank/DDBJ whole genome shotgun (WGS) entry which is preliminary data.</text>
</comment>
<dbReference type="EMBL" id="LGTL01000014">
    <property type="protein sequence ID" value="KPA78308.1"/>
    <property type="molecule type" value="Genomic_DNA"/>
</dbReference>
<protein>
    <submittedName>
        <fullName evidence="2">Uncharacterized protein</fullName>
    </submittedName>
</protein>
<dbReference type="OrthoDB" id="185373at2759"/>
<organism evidence="2 3">
    <name type="scientific">Leptomonas pyrrhocoris</name>
    <name type="common">Firebug parasite</name>
    <dbReference type="NCBI Taxonomy" id="157538"/>
    <lineage>
        <taxon>Eukaryota</taxon>
        <taxon>Discoba</taxon>
        <taxon>Euglenozoa</taxon>
        <taxon>Kinetoplastea</taxon>
        <taxon>Metakinetoplastina</taxon>
        <taxon>Trypanosomatida</taxon>
        <taxon>Trypanosomatidae</taxon>
        <taxon>Leishmaniinae</taxon>
        <taxon>Leptomonas</taxon>
    </lineage>
</organism>
<keyword evidence="3" id="KW-1185">Reference proteome</keyword>
<name>A0A0N0VEG4_LEPPY</name>
<dbReference type="OMA" id="FAMLFNN"/>
<evidence type="ECO:0000313" key="3">
    <source>
        <dbReference type="Proteomes" id="UP000037923"/>
    </source>
</evidence>
<accession>A0A0N0VEG4</accession>
<feature type="compositionally biased region" description="Polar residues" evidence="1">
    <location>
        <begin position="534"/>
        <end position="544"/>
    </location>
</feature>
<dbReference type="AlphaFoldDB" id="A0A0N0VEG4"/>
<dbReference type="VEuPathDB" id="TriTrypDB:LpyrH10_14_1600"/>
<feature type="region of interest" description="Disordered" evidence="1">
    <location>
        <begin position="336"/>
        <end position="374"/>
    </location>
</feature>
<proteinExistence type="predicted"/>
<gene>
    <name evidence="2" type="ORF">ABB37_06445</name>
</gene>
<feature type="compositionally biased region" description="Low complexity" evidence="1">
    <location>
        <begin position="359"/>
        <end position="374"/>
    </location>
</feature>
<sequence>MSYKYQEEEEPTDPGIVALAANVQQLTGDISGPFRKGEFTMVLQQFDMLMAASAVEEVAARALDFRDEMRILDVLGSSLNVLDADFLHWRLTTPQGRMVGVEGNYALPRPSNVSVNAYQLFELEHRIEESWGQALLAAMRLMPDEQEHHEEIVNDFERLFERCSDYLRSLLQETSDAIHLLDVTVMDPTEVSAQYVVCAALLKHPPQEVETLVTLVSYMRQRSIPLSIAAAELMERIYVRFMKGPAVADVFKKVTAVGIIPLSARPFAMLFNNLTDSNAVLDAYDVMLDYGIAPEASTLRILCKQSRMEYAKLHFTTVLKNMATSTDGATAAAAAAMPVTATNSQSQTPSPSPPPRSPAPTSAGPAAAANSNSASSSAANVAPVPASVSAAAAAHAASRRRDERSYFAQRIQVMIEKDPNVSLLAALKVLHRAEVEGTTLQGDTYIMSALLRHYCRGITPRKYLVLPFTESLAYCPKHVADDGRRAAAAEAGAEDAVGGEEREGGSSKKFETVNAFAFGLDDTGDELLEEEGKSTINDESLQPLSGSAGRRGGGGDHDAGKGRRAQRAAPRDPYIADSSEEGDYILEVLKSYGSYPDNNVLQAISAQYEGRVPEMEIVAKAADAFFEGCMASQGTMEPVNCRVLHALGYYFIDNRWRDRAHQLLYKVLEMYHAYQVQFHADLGGTEKWFCYFAVIVGTKTGPLDLGIGLFTVALALGDKLINPKVPTKLTVKRDSSENVIEVIEELERCGWDRNTILCCDALMLEPQERAQAEGASEGDNSGASGSGGGGVYGLSEDLGKDSIYTSAAQGPSSFANAHLLSARPSLATYMYVALRELGVEKATMNWLRDKLKVARAEALATAAAATGSAAN</sequence>
<dbReference type="GeneID" id="26906734"/>
<dbReference type="RefSeq" id="XP_015656747.1">
    <property type="nucleotide sequence ID" value="XM_015804769.1"/>
</dbReference>
<dbReference type="Proteomes" id="UP000037923">
    <property type="component" value="Unassembled WGS sequence"/>
</dbReference>
<feature type="region of interest" description="Disordered" evidence="1">
    <location>
        <begin position="534"/>
        <end position="576"/>
    </location>
</feature>
<evidence type="ECO:0000313" key="2">
    <source>
        <dbReference type="EMBL" id="KPA78308.1"/>
    </source>
</evidence>